<proteinExistence type="predicted"/>
<comment type="caution">
    <text evidence="1">The sequence shown here is derived from an EMBL/GenBank/DDBJ whole genome shotgun (WGS) entry which is preliminary data.</text>
</comment>
<organism evidence="1 2">
    <name type="scientific">Longicatena caecimuris</name>
    <dbReference type="NCBI Taxonomy" id="1796635"/>
    <lineage>
        <taxon>Bacteria</taxon>
        <taxon>Bacillati</taxon>
        <taxon>Bacillota</taxon>
        <taxon>Erysipelotrichia</taxon>
        <taxon>Erysipelotrichales</taxon>
        <taxon>Erysipelotrichaceae</taxon>
        <taxon>Longicatena</taxon>
    </lineage>
</organism>
<evidence type="ECO:0008006" key="3">
    <source>
        <dbReference type="Google" id="ProtNLM"/>
    </source>
</evidence>
<evidence type="ECO:0000313" key="2">
    <source>
        <dbReference type="Proteomes" id="UP000295773"/>
    </source>
</evidence>
<gene>
    <name evidence="1" type="ORF">EDD61_10918</name>
</gene>
<name>A0A4R3TDC1_9FIRM</name>
<dbReference type="AlphaFoldDB" id="A0A4R3TDC1"/>
<sequence>MAKTKIVANYLRKAINEDGNLEVTFEVSNYHYKRYCQDLQKKPYTLEIAEVKNKRSINQNNYLWALIHEITQNPNASSNDDWEMYCILLSLANAKFEYITCLADALETLKQEVRALQVLGYENRENGTRWARCKVFIGSSKMNKEEMGKLIDKTLWYAEQLGIDTVYYRDMLV</sequence>
<dbReference type="Proteomes" id="UP000295773">
    <property type="component" value="Unassembled WGS sequence"/>
</dbReference>
<dbReference type="SUPFAM" id="SSF103370">
    <property type="entry name" value="NinB"/>
    <property type="match status" value="1"/>
</dbReference>
<dbReference type="InterPro" id="IPR036619">
    <property type="entry name" value="NinB_sf"/>
</dbReference>
<reference evidence="1 2" key="1">
    <citation type="submission" date="2019-03" db="EMBL/GenBank/DDBJ databases">
        <title>Genomic Encyclopedia of Type Strains, Phase IV (KMG-IV): sequencing the most valuable type-strain genomes for metagenomic binning, comparative biology and taxonomic classification.</title>
        <authorList>
            <person name="Goeker M."/>
        </authorList>
    </citation>
    <scope>NUCLEOTIDE SEQUENCE [LARGE SCALE GENOMIC DNA]</scope>
    <source>
        <strain evidence="1 2">DSM 29481</strain>
    </source>
</reference>
<keyword evidence="2" id="KW-1185">Reference proteome</keyword>
<accession>A0A4R3TDC1</accession>
<dbReference type="EMBL" id="SMBP01000009">
    <property type="protein sequence ID" value="TCU59981.1"/>
    <property type="molecule type" value="Genomic_DNA"/>
</dbReference>
<evidence type="ECO:0000313" key="1">
    <source>
        <dbReference type="EMBL" id="TCU59981.1"/>
    </source>
</evidence>
<dbReference type="Gene3D" id="1.10.3790.10">
    <property type="entry name" value="NinB"/>
    <property type="match status" value="1"/>
</dbReference>
<dbReference type="RefSeq" id="WP_132224660.1">
    <property type="nucleotide sequence ID" value="NZ_JANKBG010000009.1"/>
</dbReference>
<protein>
    <recommendedName>
        <fullName evidence="3">NinB protein</fullName>
    </recommendedName>
</protein>